<feature type="region of interest" description="Disordered" evidence="1">
    <location>
        <begin position="30"/>
        <end position="109"/>
    </location>
</feature>
<name>A0AAW1ALY6_9HYME</name>
<gene>
    <name evidence="2" type="ORF">QLX08_000487</name>
</gene>
<sequence>MQLPGGSTRIPPARAPASVLVIINGSNILSTVTKKRNGNGRPSNENNGPGTNSSDSVLRKSRNSPENEPRLLERNRRPETRTPSSRRHRVTEKPQLLASAPRRKERGEE</sequence>
<dbReference type="EMBL" id="JAWNGG020000006">
    <property type="protein sequence ID" value="KAK9310003.1"/>
    <property type="molecule type" value="Genomic_DNA"/>
</dbReference>
<feature type="compositionally biased region" description="Polar residues" evidence="1">
    <location>
        <begin position="40"/>
        <end position="56"/>
    </location>
</feature>
<keyword evidence="3" id="KW-1185">Reference proteome</keyword>
<organism evidence="2 3">
    <name type="scientific">Tetragonisca angustula</name>
    <dbReference type="NCBI Taxonomy" id="166442"/>
    <lineage>
        <taxon>Eukaryota</taxon>
        <taxon>Metazoa</taxon>
        <taxon>Ecdysozoa</taxon>
        <taxon>Arthropoda</taxon>
        <taxon>Hexapoda</taxon>
        <taxon>Insecta</taxon>
        <taxon>Pterygota</taxon>
        <taxon>Neoptera</taxon>
        <taxon>Endopterygota</taxon>
        <taxon>Hymenoptera</taxon>
        <taxon>Apocrita</taxon>
        <taxon>Aculeata</taxon>
        <taxon>Apoidea</taxon>
        <taxon>Anthophila</taxon>
        <taxon>Apidae</taxon>
        <taxon>Tetragonisca</taxon>
    </lineage>
</organism>
<feature type="compositionally biased region" description="Basic and acidic residues" evidence="1">
    <location>
        <begin position="63"/>
        <end position="80"/>
    </location>
</feature>
<evidence type="ECO:0000256" key="1">
    <source>
        <dbReference type="SAM" id="MobiDB-lite"/>
    </source>
</evidence>
<dbReference type="AlphaFoldDB" id="A0AAW1ALY6"/>
<protein>
    <submittedName>
        <fullName evidence="2">Uncharacterized protein</fullName>
    </submittedName>
</protein>
<dbReference type="Proteomes" id="UP001432146">
    <property type="component" value="Unassembled WGS sequence"/>
</dbReference>
<accession>A0AAW1ALY6</accession>
<comment type="caution">
    <text evidence="2">The sequence shown here is derived from an EMBL/GenBank/DDBJ whole genome shotgun (WGS) entry which is preliminary data.</text>
</comment>
<proteinExistence type="predicted"/>
<reference evidence="2 3" key="1">
    <citation type="submission" date="2024-05" db="EMBL/GenBank/DDBJ databases">
        <title>The nuclear and mitochondrial genome assemblies of Tetragonisca angustula (Apidae: Meliponini), a tiny yet remarkable pollinator in the Neotropics.</title>
        <authorList>
            <person name="Ferrari R."/>
            <person name="Ricardo P.C."/>
            <person name="Dias F.C."/>
            <person name="Araujo N.S."/>
            <person name="Soares D.O."/>
            <person name="Zhou Q.-S."/>
            <person name="Zhu C.-D."/>
            <person name="Coutinho L."/>
            <person name="Airas M.C."/>
            <person name="Batista T.M."/>
        </authorList>
    </citation>
    <scope>NUCLEOTIDE SEQUENCE [LARGE SCALE GENOMIC DNA]</scope>
    <source>
        <strain evidence="2">ASF017062</strain>
        <tissue evidence="2">Abdomen</tissue>
    </source>
</reference>
<evidence type="ECO:0000313" key="2">
    <source>
        <dbReference type="EMBL" id="KAK9310003.1"/>
    </source>
</evidence>
<evidence type="ECO:0000313" key="3">
    <source>
        <dbReference type="Proteomes" id="UP001432146"/>
    </source>
</evidence>